<reference evidence="3" key="1">
    <citation type="submission" date="2025-08" db="UniProtKB">
        <authorList>
            <consortium name="Ensembl"/>
        </authorList>
    </citation>
    <scope>IDENTIFICATION</scope>
    <source>
        <strain evidence="3">Glennie</strain>
    </source>
</reference>
<sequence length="442" mass="48477">PPRPIIWLPTYGPTCHQPRRISSVPIYQPTYLGAGTWVPTYLPALRPGRVAGYLRTCHQPRPGTHLPVSQFSFCRRTGVQGKALISQKLGRSGCPPRVRRGAGPQPSYPPGPSPSQPDPAASTVHPATPPSPAARSPPSRSRRREERPEAAGEEEEEEEEEAEGERRGRGRGRGSPGLVRPASPRPPGPLAGTRSDSAIVRQEIVGQERLFLGSNLGCETRNVEFKRGGGGYLGRTLKHHVRRYACAFLNGEGGSLLVGVEDGGRVQGVSCGPRDEDRVRLLVDAVLKGFRPQVFPDAYALHFIPVVQPGAPGPTGAPLKVIRLSVHTPRPQTEPLLYETDLGEVYLRREGSVQGPLTGSAIQEWCRQRWTAELDKLQGRLRALAAEKEDLQQQSQQPQSQQPQSQQPQSQQSQSQQSQSQQSQSQQSRQQRRPCSHFCCVL</sequence>
<dbReference type="GeneTree" id="ENSGT00410000025651"/>
<dbReference type="InParanoid" id="A0A6I8N4I4"/>
<name>A0A6I8N4I4_ORNAN</name>
<evidence type="ECO:0000259" key="2">
    <source>
        <dbReference type="Pfam" id="PF04326"/>
    </source>
</evidence>
<evidence type="ECO:0000313" key="3">
    <source>
        <dbReference type="Ensembl" id="ENSOANP00000035893.1"/>
    </source>
</evidence>
<proteinExistence type="predicted"/>
<dbReference type="Ensembl" id="ENSOANT00000059010.1">
    <property type="protein sequence ID" value="ENSOANP00000035893.1"/>
    <property type="gene ID" value="ENSOANG00000040254.1"/>
</dbReference>
<feature type="compositionally biased region" description="Low complexity" evidence="1">
    <location>
        <begin position="392"/>
        <end position="429"/>
    </location>
</feature>
<feature type="region of interest" description="Disordered" evidence="1">
    <location>
        <begin position="85"/>
        <end position="196"/>
    </location>
</feature>
<protein>
    <recommendedName>
        <fullName evidence="2">Schlafen AlbA-2 domain-containing protein</fullName>
    </recommendedName>
</protein>
<dbReference type="PANTHER" id="PTHR12155">
    <property type="entry name" value="SCHLAFEN"/>
    <property type="match status" value="1"/>
</dbReference>
<dbReference type="InterPro" id="IPR007421">
    <property type="entry name" value="Schlafen_AlbA_2_dom"/>
</dbReference>
<feature type="compositionally biased region" description="Pro residues" evidence="1">
    <location>
        <begin position="106"/>
        <end position="117"/>
    </location>
</feature>
<dbReference type="AlphaFoldDB" id="A0A6I8N4I4"/>
<organism evidence="3 4">
    <name type="scientific">Ornithorhynchus anatinus</name>
    <name type="common">Duckbill platypus</name>
    <dbReference type="NCBI Taxonomy" id="9258"/>
    <lineage>
        <taxon>Eukaryota</taxon>
        <taxon>Metazoa</taxon>
        <taxon>Chordata</taxon>
        <taxon>Craniata</taxon>
        <taxon>Vertebrata</taxon>
        <taxon>Euteleostomi</taxon>
        <taxon>Mammalia</taxon>
        <taxon>Monotremata</taxon>
        <taxon>Ornithorhynchidae</taxon>
        <taxon>Ornithorhynchus</taxon>
    </lineage>
</organism>
<dbReference type="PANTHER" id="PTHR12155:SF29">
    <property type="entry name" value="SCHLAFEN-LIKE PROTEIN 1"/>
    <property type="match status" value="1"/>
</dbReference>
<accession>A0A6I8N4I4</accession>
<dbReference type="OMA" id="WCRQRWT"/>
<feature type="domain" description="Schlafen AlbA-2" evidence="2">
    <location>
        <begin position="219"/>
        <end position="353"/>
    </location>
</feature>
<evidence type="ECO:0000256" key="1">
    <source>
        <dbReference type="SAM" id="MobiDB-lite"/>
    </source>
</evidence>
<dbReference type="Bgee" id="ENSOANG00000040254">
    <property type="expression patterns" value="Expressed in testis and 6 other cell types or tissues"/>
</dbReference>
<feature type="region of interest" description="Disordered" evidence="1">
    <location>
        <begin position="388"/>
        <end position="442"/>
    </location>
</feature>
<dbReference type="Gene3D" id="3.30.950.30">
    <property type="entry name" value="Schlafen, AAA domain"/>
    <property type="match status" value="1"/>
</dbReference>
<dbReference type="Pfam" id="PF04326">
    <property type="entry name" value="SLFN_AlbA_2"/>
    <property type="match status" value="1"/>
</dbReference>
<evidence type="ECO:0000313" key="4">
    <source>
        <dbReference type="Proteomes" id="UP000002279"/>
    </source>
</evidence>
<dbReference type="Proteomes" id="UP000002279">
    <property type="component" value="Unplaced"/>
</dbReference>
<keyword evidence="4" id="KW-1185">Reference proteome</keyword>
<dbReference type="InterPro" id="IPR038461">
    <property type="entry name" value="Schlafen_AlbA_2_dom_sf"/>
</dbReference>
<reference evidence="3" key="2">
    <citation type="submission" date="2025-09" db="UniProtKB">
        <authorList>
            <consortium name="Ensembl"/>
        </authorList>
    </citation>
    <scope>IDENTIFICATION</scope>
    <source>
        <strain evidence="3">Glennie</strain>
    </source>
</reference>
<feature type="compositionally biased region" description="Acidic residues" evidence="1">
    <location>
        <begin position="151"/>
        <end position="163"/>
    </location>
</feature>
<dbReference type="InterPro" id="IPR029684">
    <property type="entry name" value="Schlafen"/>
</dbReference>